<accession>A0A0L0BSP5</accession>
<organism evidence="2 3">
    <name type="scientific">Lucilia cuprina</name>
    <name type="common">Green bottle fly</name>
    <name type="synonym">Australian sheep blowfly</name>
    <dbReference type="NCBI Taxonomy" id="7375"/>
    <lineage>
        <taxon>Eukaryota</taxon>
        <taxon>Metazoa</taxon>
        <taxon>Ecdysozoa</taxon>
        <taxon>Arthropoda</taxon>
        <taxon>Hexapoda</taxon>
        <taxon>Insecta</taxon>
        <taxon>Pterygota</taxon>
        <taxon>Neoptera</taxon>
        <taxon>Endopterygota</taxon>
        <taxon>Diptera</taxon>
        <taxon>Brachycera</taxon>
        <taxon>Muscomorpha</taxon>
        <taxon>Oestroidea</taxon>
        <taxon>Calliphoridae</taxon>
        <taxon>Luciliinae</taxon>
        <taxon>Lucilia</taxon>
    </lineage>
</organism>
<dbReference type="AlphaFoldDB" id="A0A0L0BSP5"/>
<keyword evidence="3" id="KW-1185">Reference proteome</keyword>
<name>A0A0L0BSP5_LUCCU</name>
<evidence type="ECO:0000313" key="3">
    <source>
        <dbReference type="Proteomes" id="UP000037069"/>
    </source>
</evidence>
<sequence length="158" mass="17191">MQEGSIEAAHRDYYGNEQADELARTDSALDVFNGVPVATSVDEDAFSYGTEHDAVKTIPSGMSLEGPPEPPSNGFGNRPSPEECQTALNSIHQKAVEHSIKPSQSYTPFQLHGKSIQPLEAPRLLCLSATTTTEPSSSKKPTFHDNRESSISFRRSLT</sequence>
<proteinExistence type="predicted"/>
<reference evidence="2 3" key="1">
    <citation type="journal article" date="2015" name="Nat. Commun.">
        <title>Lucilia cuprina genome unlocks parasitic fly biology to underpin future interventions.</title>
        <authorList>
            <person name="Anstead C.A."/>
            <person name="Korhonen P.K."/>
            <person name="Young N.D."/>
            <person name="Hall R.S."/>
            <person name="Jex A.R."/>
            <person name="Murali S.C."/>
            <person name="Hughes D.S."/>
            <person name="Lee S.F."/>
            <person name="Perry T."/>
            <person name="Stroehlein A.J."/>
            <person name="Ansell B.R."/>
            <person name="Breugelmans B."/>
            <person name="Hofmann A."/>
            <person name="Qu J."/>
            <person name="Dugan S."/>
            <person name="Lee S.L."/>
            <person name="Chao H."/>
            <person name="Dinh H."/>
            <person name="Han Y."/>
            <person name="Doddapaneni H.V."/>
            <person name="Worley K.C."/>
            <person name="Muzny D.M."/>
            <person name="Ioannidis P."/>
            <person name="Waterhouse R.M."/>
            <person name="Zdobnov E.M."/>
            <person name="James P.J."/>
            <person name="Bagnall N.H."/>
            <person name="Kotze A.C."/>
            <person name="Gibbs R.A."/>
            <person name="Richards S."/>
            <person name="Batterham P."/>
            <person name="Gasser R.B."/>
        </authorList>
    </citation>
    <scope>NUCLEOTIDE SEQUENCE [LARGE SCALE GENOMIC DNA]</scope>
    <source>
        <strain evidence="2 3">LS</strain>
        <tissue evidence="2">Full body</tissue>
    </source>
</reference>
<protein>
    <submittedName>
        <fullName evidence="2">Uncharacterized protein</fullName>
    </submittedName>
</protein>
<gene>
    <name evidence="2" type="ORF">FF38_00606</name>
</gene>
<evidence type="ECO:0000256" key="1">
    <source>
        <dbReference type="SAM" id="MobiDB-lite"/>
    </source>
</evidence>
<feature type="compositionally biased region" description="Low complexity" evidence="1">
    <location>
        <begin position="128"/>
        <end position="140"/>
    </location>
</feature>
<comment type="caution">
    <text evidence="2">The sequence shown here is derived from an EMBL/GenBank/DDBJ whole genome shotgun (WGS) entry which is preliminary data.</text>
</comment>
<evidence type="ECO:0000313" key="2">
    <source>
        <dbReference type="EMBL" id="KNC22244.1"/>
    </source>
</evidence>
<feature type="compositionally biased region" description="Polar residues" evidence="1">
    <location>
        <begin position="149"/>
        <end position="158"/>
    </location>
</feature>
<feature type="region of interest" description="Disordered" evidence="1">
    <location>
        <begin position="50"/>
        <end position="84"/>
    </location>
</feature>
<dbReference type="Proteomes" id="UP000037069">
    <property type="component" value="Unassembled WGS sequence"/>
</dbReference>
<dbReference type="EMBL" id="JRES01001524">
    <property type="protein sequence ID" value="KNC22244.1"/>
    <property type="molecule type" value="Genomic_DNA"/>
</dbReference>
<feature type="region of interest" description="Disordered" evidence="1">
    <location>
        <begin position="127"/>
        <end position="158"/>
    </location>
</feature>